<dbReference type="AlphaFoldDB" id="A0AAD0YLB1"/>
<evidence type="ECO:0000313" key="2">
    <source>
        <dbReference type="EMBL" id="AZA92621.1"/>
    </source>
</evidence>
<dbReference type="SUPFAM" id="SSF54106">
    <property type="entry name" value="LysM domain"/>
    <property type="match status" value="1"/>
</dbReference>
<keyword evidence="3" id="KW-1185">Reference proteome</keyword>
<name>A0AAD0YLB1_CHRNA</name>
<accession>A0AAD0YLB1</accession>
<reference evidence="2 3" key="1">
    <citation type="submission" date="2018-11" db="EMBL/GenBank/DDBJ databases">
        <title>Proposal to divide the Flavobacteriaceae and reorganize its genera based on Amino Acid Identity values calculated from whole genome sequences.</title>
        <authorList>
            <person name="Nicholson A.C."/>
            <person name="Gulvik C.A."/>
            <person name="Whitney A.M."/>
            <person name="Humrighouse B.W."/>
            <person name="Bell M."/>
            <person name="Holmes B."/>
            <person name="Steigerwalt A.G."/>
            <person name="Villarma A."/>
            <person name="Sheth M."/>
            <person name="Batra D."/>
            <person name="Pryor J."/>
            <person name="Bernardet J.-F."/>
            <person name="Hugo C."/>
            <person name="Kampfer P."/>
            <person name="Newman J."/>
            <person name="McQuiston J.R."/>
        </authorList>
    </citation>
    <scope>NUCLEOTIDE SEQUENCE [LARGE SCALE GENOMIC DNA]</scope>
    <source>
        <strain evidence="2 3">G0041</strain>
    </source>
</reference>
<dbReference type="Proteomes" id="UP000278288">
    <property type="component" value="Chromosome"/>
</dbReference>
<protein>
    <submittedName>
        <fullName evidence="2">LysM domain-containing protein</fullName>
    </submittedName>
</protein>
<dbReference type="KEGG" id="cnk:EG343_19465"/>
<dbReference type="InterPro" id="IPR018392">
    <property type="entry name" value="LysM"/>
</dbReference>
<sequence length="352" mass="41052">MELIKYKIQRGDTLESIAAKNGLSIKELITFHNQNCGVTETILSDYLPLHLEYIYLEIKTEEEQRESNNIAAGDKARYRAEQTVITKINGIIQNHADTKREFFVIKENNNNRLLIKTALVENTIKVNPAALQDVMNIICEIDLLKCDAILEPDPKTGKIKKVQNHEEIIKRWKNYRSSLEAKFGFIRSDTTKNDFKHFIDASENVIINEDNLKRDFNAKLFFDLFFDKYLVSKDNLFAPFNRKLNSQLLENIPVELKFRQDILSETENTVNVRKVGELNKSSLNIDGLKKSYDERYLPMVGYKFSEYNFSIREHSTIDLNNQWIENSEVTIIEEVKNNVQILISYKLKKIET</sequence>
<feature type="domain" description="LysM" evidence="1">
    <location>
        <begin position="6"/>
        <end position="29"/>
    </location>
</feature>
<gene>
    <name evidence="2" type="ORF">EG343_19465</name>
</gene>
<dbReference type="Pfam" id="PF01476">
    <property type="entry name" value="LysM"/>
    <property type="match status" value="1"/>
</dbReference>
<dbReference type="Gene3D" id="3.10.350.10">
    <property type="entry name" value="LysM domain"/>
    <property type="match status" value="1"/>
</dbReference>
<dbReference type="RefSeq" id="WP_123859316.1">
    <property type="nucleotide sequence ID" value="NZ_CP033923.1"/>
</dbReference>
<dbReference type="InterPro" id="IPR036779">
    <property type="entry name" value="LysM_dom_sf"/>
</dbReference>
<evidence type="ECO:0000259" key="1">
    <source>
        <dbReference type="Pfam" id="PF01476"/>
    </source>
</evidence>
<dbReference type="CDD" id="cd00118">
    <property type="entry name" value="LysM"/>
    <property type="match status" value="1"/>
</dbReference>
<dbReference type="EMBL" id="CP033923">
    <property type="protein sequence ID" value="AZA92621.1"/>
    <property type="molecule type" value="Genomic_DNA"/>
</dbReference>
<evidence type="ECO:0000313" key="3">
    <source>
        <dbReference type="Proteomes" id="UP000278288"/>
    </source>
</evidence>
<proteinExistence type="predicted"/>
<organism evidence="2 3">
    <name type="scientific">Chryseobacterium nakagawai</name>
    <dbReference type="NCBI Taxonomy" id="1241982"/>
    <lineage>
        <taxon>Bacteria</taxon>
        <taxon>Pseudomonadati</taxon>
        <taxon>Bacteroidota</taxon>
        <taxon>Flavobacteriia</taxon>
        <taxon>Flavobacteriales</taxon>
        <taxon>Weeksellaceae</taxon>
        <taxon>Chryseobacterium group</taxon>
        <taxon>Chryseobacterium</taxon>
    </lineage>
</organism>